<evidence type="ECO:0000256" key="4">
    <source>
        <dbReference type="ARBA" id="ARBA00022989"/>
    </source>
</evidence>
<dbReference type="InterPro" id="IPR052027">
    <property type="entry name" value="PspC"/>
</dbReference>
<feature type="transmembrane region" description="Helical" evidence="7">
    <location>
        <begin position="36"/>
        <end position="59"/>
    </location>
</feature>
<feature type="region of interest" description="Disordered" evidence="6">
    <location>
        <begin position="98"/>
        <end position="143"/>
    </location>
</feature>
<organism evidence="9 10">
    <name type="scientific">Herpetosiphon gulosus</name>
    <dbReference type="NCBI Taxonomy" id="1973496"/>
    <lineage>
        <taxon>Bacteria</taxon>
        <taxon>Bacillati</taxon>
        <taxon>Chloroflexota</taxon>
        <taxon>Chloroflexia</taxon>
        <taxon>Herpetosiphonales</taxon>
        <taxon>Herpetosiphonaceae</taxon>
        <taxon>Herpetosiphon</taxon>
    </lineage>
</organism>
<proteinExistence type="predicted"/>
<keyword evidence="4 7" id="KW-1133">Transmembrane helix</keyword>
<dbReference type="PANTHER" id="PTHR33885:SF3">
    <property type="entry name" value="PHAGE SHOCK PROTEIN C"/>
    <property type="match status" value="1"/>
</dbReference>
<feature type="domain" description="Phage shock protein PspC N-terminal" evidence="8">
    <location>
        <begin position="6"/>
        <end position="60"/>
    </location>
</feature>
<name>A0ABP9WUK3_9CHLR</name>
<evidence type="ECO:0000256" key="7">
    <source>
        <dbReference type="SAM" id="Phobius"/>
    </source>
</evidence>
<keyword evidence="3 7" id="KW-0812">Transmembrane</keyword>
<evidence type="ECO:0000313" key="9">
    <source>
        <dbReference type="EMBL" id="GAA5526878.1"/>
    </source>
</evidence>
<evidence type="ECO:0000256" key="2">
    <source>
        <dbReference type="ARBA" id="ARBA00022475"/>
    </source>
</evidence>
<evidence type="ECO:0000256" key="5">
    <source>
        <dbReference type="ARBA" id="ARBA00023136"/>
    </source>
</evidence>
<keyword evidence="2" id="KW-1003">Cell membrane</keyword>
<accession>A0ABP9WUK3</accession>
<dbReference type="EMBL" id="BAABRU010000002">
    <property type="protein sequence ID" value="GAA5526878.1"/>
    <property type="molecule type" value="Genomic_DNA"/>
</dbReference>
<reference evidence="9 10" key="1">
    <citation type="submission" date="2024-02" db="EMBL/GenBank/DDBJ databases">
        <title>Herpetosiphon gulosus NBRC 112829.</title>
        <authorList>
            <person name="Ichikawa N."/>
            <person name="Katano-Makiyama Y."/>
            <person name="Hidaka K."/>
        </authorList>
    </citation>
    <scope>NUCLEOTIDE SEQUENCE [LARGE SCALE GENOMIC DNA]</scope>
    <source>
        <strain evidence="9 10">NBRC 112829</strain>
    </source>
</reference>
<evidence type="ECO:0000313" key="10">
    <source>
        <dbReference type="Proteomes" id="UP001428290"/>
    </source>
</evidence>
<dbReference type="Proteomes" id="UP001428290">
    <property type="component" value="Unassembled WGS sequence"/>
</dbReference>
<evidence type="ECO:0000259" key="8">
    <source>
        <dbReference type="Pfam" id="PF04024"/>
    </source>
</evidence>
<evidence type="ECO:0000256" key="3">
    <source>
        <dbReference type="ARBA" id="ARBA00022692"/>
    </source>
</evidence>
<comment type="subcellular location">
    <subcellularLocation>
        <location evidence="1">Cell membrane</location>
        <topology evidence="1">Single-pass membrane protein</topology>
    </subcellularLocation>
</comment>
<evidence type="ECO:0000256" key="6">
    <source>
        <dbReference type="SAM" id="MobiDB-lite"/>
    </source>
</evidence>
<sequence>MQNSNRLVRVQQDQMIAGVCTGLAQYFAFDVTLVRLAFVLVTLAGGSGVLLYIILWAVLPVVTAPGLPSPGINSGIDEMRNQAQNVFNKVKTAVNNAQTSNANPAVPQSDWKFDPQTGQPINPAPAQPEKPRFDPYTGQPLND</sequence>
<comment type="caution">
    <text evidence="9">The sequence shown here is derived from an EMBL/GenBank/DDBJ whole genome shotgun (WGS) entry which is preliminary data.</text>
</comment>
<gene>
    <name evidence="9" type="ORF">Hgul01_00659</name>
</gene>
<dbReference type="RefSeq" id="WP_345720509.1">
    <property type="nucleotide sequence ID" value="NZ_BAABRU010000002.1"/>
</dbReference>
<evidence type="ECO:0000256" key="1">
    <source>
        <dbReference type="ARBA" id="ARBA00004162"/>
    </source>
</evidence>
<dbReference type="Pfam" id="PF04024">
    <property type="entry name" value="PspC"/>
    <property type="match status" value="1"/>
</dbReference>
<dbReference type="PANTHER" id="PTHR33885">
    <property type="entry name" value="PHAGE SHOCK PROTEIN C"/>
    <property type="match status" value="1"/>
</dbReference>
<keyword evidence="5 7" id="KW-0472">Membrane</keyword>
<protein>
    <recommendedName>
        <fullName evidence="8">Phage shock protein PspC N-terminal domain-containing protein</fullName>
    </recommendedName>
</protein>
<dbReference type="InterPro" id="IPR007168">
    <property type="entry name" value="Phageshock_PspC_N"/>
</dbReference>
<keyword evidence="10" id="KW-1185">Reference proteome</keyword>